<organism evidence="5 6">
    <name type="scientific">Eubacterium barkeri</name>
    <name type="common">Clostridium barkeri</name>
    <dbReference type="NCBI Taxonomy" id="1528"/>
    <lineage>
        <taxon>Bacteria</taxon>
        <taxon>Bacillati</taxon>
        <taxon>Bacillota</taxon>
        <taxon>Clostridia</taxon>
        <taxon>Eubacteriales</taxon>
        <taxon>Eubacteriaceae</taxon>
        <taxon>Eubacterium</taxon>
    </lineage>
</organism>
<dbReference type="RefSeq" id="WP_090243667.1">
    <property type="nucleotide sequence ID" value="NZ_FNOU01000004.1"/>
</dbReference>
<dbReference type="InterPro" id="IPR050642">
    <property type="entry name" value="PDH_E1_Alpha_Subunit"/>
</dbReference>
<dbReference type="OrthoDB" id="9766715at2"/>
<evidence type="ECO:0000256" key="3">
    <source>
        <dbReference type="ARBA" id="ARBA00023052"/>
    </source>
</evidence>
<dbReference type="SUPFAM" id="SSF52518">
    <property type="entry name" value="Thiamin diphosphate-binding fold (THDP-binding)"/>
    <property type="match status" value="1"/>
</dbReference>
<proteinExistence type="predicted"/>
<keyword evidence="3" id="KW-0786">Thiamine pyrophosphate</keyword>
<dbReference type="GO" id="GO:0004739">
    <property type="term" value="F:pyruvate dehydrogenase (acetyl-transferring) activity"/>
    <property type="evidence" value="ECO:0007669"/>
    <property type="project" value="TreeGrafter"/>
</dbReference>
<dbReference type="PANTHER" id="PTHR11516">
    <property type="entry name" value="PYRUVATE DEHYDROGENASE E1 COMPONENT, ALPHA SUBUNIT BACTERIAL AND ORGANELLAR"/>
    <property type="match status" value="1"/>
</dbReference>
<keyword evidence="6" id="KW-1185">Reference proteome</keyword>
<dbReference type="InterPro" id="IPR029061">
    <property type="entry name" value="THDP-binding"/>
</dbReference>
<dbReference type="GO" id="GO:0006086">
    <property type="term" value="P:pyruvate decarboxylation to acetyl-CoA"/>
    <property type="evidence" value="ECO:0007669"/>
    <property type="project" value="TreeGrafter"/>
</dbReference>
<evidence type="ECO:0000256" key="2">
    <source>
        <dbReference type="ARBA" id="ARBA00023002"/>
    </source>
</evidence>
<evidence type="ECO:0000259" key="4">
    <source>
        <dbReference type="Pfam" id="PF00676"/>
    </source>
</evidence>
<name>A0A1H3D4X5_EUBBA</name>
<feature type="domain" description="Dehydrogenase E1 component" evidence="4">
    <location>
        <begin position="13"/>
        <end position="310"/>
    </location>
</feature>
<dbReference type="STRING" id="1528.SAMN04488579_10483"/>
<accession>A0A1H3D4X5</accession>
<dbReference type="Gene3D" id="3.40.50.970">
    <property type="match status" value="1"/>
</dbReference>
<keyword evidence="5" id="KW-0670">Pyruvate</keyword>
<dbReference type="PANTHER" id="PTHR11516:SF60">
    <property type="entry name" value="PYRUVATE DEHYDROGENASE E1 COMPONENT SUBUNIT ALPHA"/>
    <property type="match status" value="1"/>
</dbReference>
<protein>
    <submittedName>
        <fullName evidence="5">Pyruvate dehydrogenase E1 component alpha subunit</fullName>
    </submittedName>
</protein>
<dbReference type="Proteomes" id="UP000199652">
    <property type="component" value="Unassembled WGS sequence"/>
</dbReference>
<dbReference type="CDD" id="cd02000">
    <property type="entry name" value="TPP_E1_PDC_ADC_BCADC"/>
    <property type="match status" value="1"/>
</dbReference>
<dbReference type="AlphaFoldDB" id="A0A1H3D4X5"/>
<gene>
    <name evidence="5" type="ORF">SAMN04488579_10483</name>
</gene>
<dbReference type="InterPro" id="IPR001017">
    <property type="entry name" value="DH_E1"/>
</dbReference>
<dbReference type="EMBL" id="FNOU01000004">
    <property type="protein sequence ID" value="SDX61168.1"/>
    <property type="molecule type" value="Genomic_DNA"/>
</dbReference>
<evidence type="ECO:0000313" key="5">
    <source>
        <dbReference type="EMBL" id="SDX61168.1"/>
    </source>
</evidence>
<dbReference type="Pfam" id="PF00676">
    <property type="entry name" value="E1_dh"/>
    <property type="match status" value="1"/>
</dbReference>
<evidence type="ECO:0000256" key="1">
    <source>
        <dbReference type="ARBA" id="ARBA00001964"/>
    </source>
</evidence>
<keyword evidence="2" id="KW-0560">Oxidoreductase</keyword>
<reference evidence="6" key="1">
    <citation type="submission" date="2016-10" db="EMBL/GenBank/DDBJ databases">
        <authorList>
            <person name="Varghese N."/>
            <person name="Submissions S."/>
        </authorList>
    </citation>
    <scope>NUCLEOTIDE SEQUENCE [LARGE SCALE GENOMIC DNA]</scope>
    <source>
        <strain evidence="6">VPI 5359</strain>
    </source>
</reference>
<sequence length="319" mass="34833">MVLNEELLGNLYYRMNQARDFEEKVAWMLSHGLIHGTSHMAMGQEASAVASCMALSEGDLVSLTHRGHAQAIGFGLDVSRMMAEIMGKADGYCKGKGGSMHIADLHSGNIGANGVVAGGYPLSCGAALTQKLKKTEKVVLCFGGDGSTNEGNFHEALNLASIWKLPVVFFIENNFYGLSTPIEMHMNIENIADRAVSYGIPGMTIDGNDAIEVYEATKKALEYARSGEGPFLIEAKTYRYNGHSKSDPQVYRSKEEVDEWRAYDPILNMRTYLLESGTIEESVLDQLEEKAQASIDAALEFAKASPEPEILTVLDDVYA</sequence>
<evidence type="ECO:0000313" key="6">
    <source>
        <dbReference type="Proteomes" id="UP000199652"/>
    </source>
</evidence>
<comment type="cofactor">
    <cofactor evidence="1">
        <name>thiamine diphosphate</name>
        <dbReference type="ChEBI" id="CHEBI:58937"/>
    </cofactor>
</comment>